<organism evidence="1 2">
    <name type="scientific">Roseiflexus castenholzii (strain DSM 13941 / HLO8)</name>
    <dbReference type="NCBI Taxonomy" id="383372"/>
    <lineage>
        <taxon>Bacteria</taxon>
        <taxon>Bacillati</taxon>
        <taxon>Chloroflexota</taxon>
        <taxon>Chloroflexia</taxon>
        <taxon>Chloroflexales</taxon>
        <taxon>Roseiflexineae</taxon>
        <taxon>Roseiflexaceae</taxon>
        <taxon>Roseiflexus</taxon>
    </lineage>
</organism>
<dbReference type="AlphaFoldDB" id="A7NKI1"/>
<proteinExistence type="predicted"/>
<sequence>MWPSRVAGFELLDYTQTNRADGYEFRMMVRCRYQNGVETIWSAMGDVHTSADGQESTIDITAQGVPPSLTPDQIPQRIRTTTSRGERKGDMKAVVVEQEITFLNGYTTIRKGTQLLPADAPQFSVDQKIRIMKRALAGEPLDRLIFGRDLSHESGEAI</sequence>
<dbReference type="EMBL" id="CP000804">
    <property type="protein sequence ID" value="ABU58001.1"/>
    <property type="molecule type" value="Genomic_DNA"/>
</dbReference>
<keyword evidence="2" id="KW-1185">Reference proteome</keyword>
<gene>
    <name evidence="1" type="ordered locus">Rcas_1911</name>
</gene>
<protein>
    <submittedName>
        <fullName evidence="1">Uncharacterized protein</fullName>
    </submittedName>
</protein>
<dbReference type="HOGENOM" id="CLU_1668077_0_0_0"/>
<dbReference type="STRING" id="383372.Rcas_1911"/>
<dbReference type="KEGG" id="rca:Rcas_1911"/>
<dbReference type="Proteomes" id="UP000000263">
    <property type="component" value="Chromosome"/>
</dbReference>
<evidence type="ECO:0000313" key="2">
    <source>
        <dbReference type="Proteomes" id="UP000000263"/>
    </source>
</evidence>
<evidence type="ECO:0000313" key="1">
    <source>
        <dbReference type="EMBL" id="ABU58001.1"/>
    </source>
</evidence>
<reference evidence="1 2" key="1">
    <citation type="submission" date="2007-08" db="EMBL/GenBank/DDBJ databases">
        <title>Complete sequence of Roseiflexus castenholzii DSM 13941.</title>
        <authorList>
            <consortium name="US DOE Joint Genome Institute"/>
            <person name="Copeland A."/>
            <person name="Lucas S."/>
            <person name="Lapidus A."/>
            <person name="Barry K."/>
            <person name="Glavina del Rio T."/>
            <person name="Dalin E."/>
            <person name="Tice H."/>
            <person name="Pitluck S."/>
            <person name="Thompson L.S."/>
            <person name="Brettin T."/>
            <person name="Bruce D."/>
            <person name="Detter J.C."/>
            <person name="Han C."/>
            <person name="Tapia R."/>
            <person name="Schmutz J."/>
            <person name="Larimer F."/>
            <person name="Land M."/>
            <person name="Hauser L."/>
            <person name="Kyrpides N."/>
            <person name="Mikhailova N."/>
            <person name="Bryant D.A."/>
            <person name="Hanada S."/>
            <person name="Tsukatani Y."/>
            <person name="Richardson P."/>
        </authorList>
    </citation>
    <scope>NUCLEOTIDE SEQUENCE [LARGE SCALE GENOMIC DNA]</scope>
    <source>
        <strain evidence="2">DSM 13941 / HLO8</strain>
    </source>
</reference>
<name>A7NKI1_ROSCS</name>
<dbReference type="RefSeq" id="WP_012120426.1">
    <property type="nucleotide sequence ID" value="NC_009767.1"/>
</dbReference>
<accession>A7NKI1</accession>